<accession>A0A2Z7A4B4</accession>
<proteinExistence type="predicted"/>
<name>A0A2Z7A4B4_9LAMI</name>
<evidence type="ECO:0000256" key="1">
    <source>
        <dbReference type="SAM" id="MobiDB-lite"/>
    </source>
</evidence>
<reference evidence="2 3" key="1">
    <citation type="journal article" date="2015" name="Proc. Natl. Acad. Sci. U.S.A.">
        <title>The resurrection genome of Boea hygrometrica: A blueprint for survival of dehydration.</title>
        <authorList>
            <person name="Xiao L."/>
            <person name="Yang G."/>
            <person name="Zhang L."/>
            <person name="Yang X."/>
            <person name="Zhao S."/>
            <person name="Ji Z."/>
            <person name="Zhou Q."/>
            <person name="Hu M."/>
            <person name="Wang Y."/>
            <person name="Chen M."/>
            <person name="Xu Y."/>
            <person name="Jin H."/>
            <person name="Xiao X."/>
            <person name="Hu G."/>
            <person name="Bao F."/>
            <person name="Hu Y."/>
            <person name="Wan P."/>
            <person name="Li L."/>
            <person name="Deng X."/>
            <person name="Kuang T."/>
            <person name="Xiang C."/>
            <person name="Zhu J.K."/>
            <person name="Oliver M.J."/>
            <person name="He Y."/>
        </authorList>
    </citation>
    <scope>NUCLEOTIDE SEQUENCE [LARGE SCALE GENOMIC DNA]</scope>
    <source>
        <strain evidence="3">cv. XS01</strain>
    </source>
</reference>
<dbReference type="AlphaFoldDB" id="A0A2Z7A4B4"/>
<gene>
    <name evidence="2" type="ORF">F511_32284</name>
</gene>
<evidence type="ECO:0000313" key="2">
    <source>
        <dbReference type="EMBL" id="KZV16384.1"/>
    </source>
</evidence>
<sequence>MRDGYVGLPCLVVVLVEDCDARASGDSALSFPLCAEWLATTVHWLGVDVSAKGGRVGETQVLQLVVVLTQLVVPQESTRPDKVSSSRPPPDNQNRGSGNTGDGGDTVRPTDIPQRDIDIAHRNILERLMSADRARERERRTVGLFGGIQQMEEFSRSVVGLFSAVGIFRAYWTSAKIQSLEFALLIQQMATVKYQQTVVYFNNQRSSADRHSNQQMATVFS</sequence>
<keyword evidence="3" id="KW-1185">Reference proteome</keyword>
<feature type="region of interest" description="Disordered" evidence="1">
    <location>
        <begin position="77"/>
        <end position="113"/>
    </location>
</feature>
<dbReference type="EMBL" id="KV019067">
    <property type="protein sequence ID" value="KZV16384.1"/>
    <property type="molecule type" value="Genomic_DNA"/>
</dbReference>
<dbReference type="Proteomes" id="UP000250235">
    <property type="component" value="Unassembled WGS sequence"/>
</dbReference>
<evidence type="ECO:0000313" key="3">
    <source>
        <dbReference type="Proteomes" id="UP000250235"/>
    </source>
</evidence>
<organism evidence="2 3">
    <name type="scientific">Dorcoceras hygrometricum</name>
    <dbReference type="NCBI Taxonomy" id="472368"/>
    <lineage>
        <taxon>Eukaryota</taxon>
        <taxon>Viridiplantae</taxon>
        <taxon>Streptophyta</taxon>
        <taxon>Embryophyta</taxon>
        <taxon>Tracheophyta</taxon>
        <taxon>Spermatophyta</taxon>
        <taxon>Magnoliopsida</taxon>
        <taxon>eudicotyledons</taxon>
        <taxon>Gunneridae</taxon>
        <taxon>Pentapetalae</taxon>
        <taxon>asterids</taxon>
        <taxon>lamiids</taxon>
        <taxon>Lamiales</taxon>
        <taxon>Gesneriaceae</taxon>
        <taxon>Didymocarpoideae</taxon>
        <taxon>Trichosporeae</taxon>
        <taxon>Loxocarpinae</taxon>
        <taxon>Dorcoceras</taxon>
    </lineage>
</organism>
<protein>
    <submittedName>
        <fullName evidence="2">Uncharacterized protein</fullName>
    </submittedName>
</protein>